<evidence type="ECO:0000313" key="3">
    <source>
        <dbReference type="EMBL" id="GJT67838.1"/>
    </source>
</evidence>
<comment type="similarity">
    <text evidence="1">Belongs to the helicase family.</text>
</comment>
<dbReference type="SUPFAM" id="SSF52540">
    <property type="entry name" value="P-loop containing nucleoside triphosphate hydrolases"/>
    <property type="match status" value="1"/>
</dbReference>
<evidence type="ECO:0000256" key="1">
    <source>
        <dbReference type="RuleBase" id="RU363044"/>
    </source>
</evidence>
<dbReference type="EC" id="5.6.2.3" evidence="1"/>
<sequence length="150" mass="17239">MGDDIPTKISKKTKIPNYCVNIKELQGYILYELEKILNGFGKSVTEFGLQPPPQHLLRDLQNKLLMEEKIYKRDLLRKEAADAVPKLNHDQRKMFDLIISASTTNRQELLFIHGHGGTGKTFLWRTIISSLRSHGKIGQALRLYFCQQDA</sequence>
<comment type="caution">
    <text evidence="3">The sequence shown here is derived from an EMBL/GenBank/DDBJ whole genome shotgun (WGS) entry which is preliminary data.</text>
</comment>
<reference evidence="3" key="2">
    <citation type="submission" date="2022-01" db="EMBL/GenBank/DDBJ databases">
        <authorList>
            <person name="Yamashiro T."/>
            <person name="Shiraishi A."/>
            <person name="Satake H."/>
            <person name="Nakayama K."/>
        </authorList>
    </citation>
    <scope>NUCLEOTIDE SEQUENCE</scope>
</reference>
<dbReference type="PANTHER" id="PTHR10492:SF96">
    <property type="entry name" value="ATP-DEPENDENT DNA HELICASE"/>
    <property type="match status" value="1"/>
</dbReference>
<keyword evidence="1" id="KW-0378">Hydrolase</keyword>
<protein>
    <recommendedName>
        <fullName evidence="1">ATP-dependent DNA helicase</fullName>
        <ecNumber evidence="1">5.6.2.3</ecNumber>
    </recommendedName>
</protein>
<accession>A0ABQ5FY95</accession>
<organism evidence="3 4">
    <name type="scientific">Tanacetum coccineum</name>
    <dbReference type="NCBI Taxonomy" id="301880"/>
    <lineage>
        <taxon>Eukaryota</taxon>
        <taxon>Viridiplantae</taxon>
        <taxon>Streptophyta</taxon>
        <taxon>Embryophyta</taxon>
        <taxon>Tracheophyta</taxon>
        <taxon>Spermatophyta</taxon>
        <taxon>Magnoliopsida</taxon>
        <taxon>eudicotyledons</taxon>
        <taxon>Gunneridae</taxon>
        <taxon>Pentapetalae</taxon>
        <taxon>asterids</taxon>
        <taxon>campanulids</taxon>
        <taxon>Asterales</taxon>
        <taxon>Asteraceae</taxon>
        <taxon>Asteroideae</taxon>
        <taxon>Anthemideae</taxon>
        <taxon>Anthemidinae</taxon>
        <taxon>Tanacetum</taxon>
    </lineage>
</organism>
<dbReference type="Proteomes" id="UP001151760">
    <property type="component" value="Unassembled WGS sequence"/>
</dbReference>
<keyword evidence="1" id="KW-0067">ATP-binding</keyword>
<comment type="catalytic activity">
    <reaction evidence="1">
        <text>ATP + H2O = ADP + phosphate + H(+)</text>
        <dbReference type="Rhea" id="RHEA:13065"/>
        <dbReference type="ChEBI" id="CHEBI:15377"/>
        <dbReference type="ChEBI" id="CHEBI:15378"/>
        <dbReference type="ChEBI" id="CHEBI:30616"/>
        <dbReference type="ChEBI" id="CHEBI:43474"/>
        <dbReference type="ChEBI" id="CHEBI:456216"/>
        <dbReference type="EC" id="5.6.2.3"/>
    </reaction>
</comment>
<keyword evidence="1 3" id="KW-0347">Helicase</keyword>
<feature type="domain" description="DNA helicase Pif1-like DEAD-box helicase" evidence="2">
    <location>
        <begin position="86"/>
        <end position="137"/>
    </location>
</feature>
<comment type="cofactor">
    <cofactor evidence="1">
        <name>Mg(2+)</name>
        <dbReference type="ChEBI" id="CHEBI:18420"/>
    </cofactor>
</comment>
<keyword evidence="1" id="KW-0547">Nucleotide-binding</keyword>
<evidence type="ECO:0000259" key="2">
    <source>
        <dbReference type="Pfam" id="PF05970"/>
    </source>
</evidence>
<gene>
    <name evidence="3" type="ORF">Tco_1019318</name>
</gene>
<dbReference type="InterPro" id="IPR027417">
    <property type="entry name" value="P-loop_NTPase"/>
</dbReference>
<dbReference type="EMBL" id="BQNB010017843">
    <property type="protein sequence ID" value="GJT67838.1"/>
    <property type="molecule type" value="Genomic_DNA"/>
</dbReference>
<reference evidence="3" key="1">
    <citation type="journal article" date="2022" name="Int. J. Mol. Sci.">
        <title>Draft Genome of Tanacetum Coccineum: Genomic Comparison of Closely Related Tanacetum-Family Plants.</title>
        <authorList>
            <person name="Yamashiro T."/>
            <person name="Shiraishi A."/>
            <person name="Nakayama K."/>
            <person name="Satake H."/>
        </authorList>
    </citation>
    <scope>NUCLEOTIDE SEQUENCE</scope>
</reference>
<proteinExistence type="inferred from homology"/>
<keyword evidence="1" id="KW-0227">DNA damage</keyword>
<dbReference type="PANTHER" id="PTHR10492">
    <property type="match status" value="1"/>
</dbReference>
<keyword evidence="4" id="KW-1185">Reference proteome</keyword>
<keyword evidence="1" id="KW-0234">DNA repair</keyword>
<keyword evidence="1" id="KW-0233">DNA recombination</keyword>
<name>A0ABQ5FY95_9ASTR</name>
<evidence type="ECO:0000313" key="4">
    <source>
        <dbReference type="Proteomes" id="UP001151760"/>
    </source>
</evidence>
<dbReference type="Pfam" id="PF05970">
    <property type="entry name" value="PIF1"/>
    <property type="match status" value="1"/>
</dbReference>
<dbReference type="Gene3D" id="3.40.50.300">
    <property type="entry name" value="P-loop containing nucleotide triphosphate hydrolases"/>
    <property type="match status" value="1"/>
</dbReference>
<dbReference type="GO" id="GO:0004386">
    <property type="term" value="F:helicase activity"/>
    <property type="evidence" value="ECO:0007669"/>
    <property type="project" value="UniProtKB-KW"/>
</dbReference>
<dbReference type="InterPro" id="IPR010285">
    <property type="entry name" value="DNA_helicase_pif1-like_DEAD"/>
</dbReference>